<dbReference type="AlphaFoldDB" id="A0A2N9I9Y8"/>
<keyword evidence="2" id="KW-0813">Transport</keyword>
<evidence type="ECO:0000256" key="2">
    <source>
        <dbReference type="ARBA" id="ARBA00022448"/>
    </source>
</evidence>
<keyword evidence="5" id="KW-0472">Membrane</keyword>
<gene>
    <name evidence="7" type="ORF">FSB_LOCUS50628</name>
</gene>
<evidence type="ECO:0000256" key="6">
    <source>
        <dbReference type="SAM" id="MobiDB-lite"/>
    </source>
</evidence>
<accession>A0A2N9I9Y8</accession>
<evidence type="ECO:0000256" key="5">
    <source>
        <dbReference type="ARBA" id="ARBA00023136"/>
    </source>
</evidence>
<sequence length="196" mass="21620">MASSSYTGGSFYGGAAPYRSREGLSTRTASSSDEIQLRIDPMHADMDDEITGLRSQVKKLRHVAEEIGTEARFQKDFLNQLVNHYVQIPCFTHAHTHTHMANDSTQSSSRGEEQCKEIEQEHHPAWLKPYRSSGCFCPNLFLCGLPLGQDVQKMRISSPAVRGPLHGTGAGDTPPAADLLERVQKILPPAASKKFN</sequence>
<dbReference type="EMBL" id="OIVN01005501">
    <property type="protein sequence ID" value="SPD22746.1"/>
    <property type="molecule type" value="Genomic_DNA"/>
</dbReference>
<evidence type="ECO:0000256" key="4">
    <source>
        <dbReference type="ARBA" id="ARBA00022989"/>
    </source>
</evidence>
<evidence type="ECO:0000256" key="3">
    <source>
        <dbReference type="ARBA" id="ARBA00022692"/>
    </source>
</evidence>
<keyword evidence="4" id="KW-1133">Transmembrane helix</keyword>
<dbReference type="PANTHER" id="PTHR12791">
    <property type="entry name" value="GOLGI SNARE BET1-RELATED"/>
    <property type="match status" value="1"/>
</dbReference>
<evidence type="ECO:0000313" key="7">
    <source>
        <dbReference type="EMBL" id="SPD22746.1"/>
    </source>
</evidence>
<comment type="subcellular location">
    <subcellularLocation>
        <location evidence="1">Golgi apparatus membrane</location>
        <topology evidence="1">Single-pass membrane protein</topology>
    </subcellularLocation>
</comment>
<reference evidence="7" key="1">
    <citation type="submission" date="2018-02" db="EMBL/GenBank/DDBJ databases">
        <authorList>
            <person name="Cohen D.B."/>
            <person name="Kent A.D."/>
        </authorList>
    </citation>
    <scope>NUCLEOTIDE SEQUENCE</scope>
</reference>
<evidence type="ECO:0000256" key="1">
    <source>
        <dbReference type="ARBA" id="ARBA00004194"/>
    </source>
</evidence>
<dbReference type="GO" id="GO:0000139">
    <property type="term" value="C:Golgi membrane"/>
    <property type="evidence" value="ECO:0007669"/>
    <property type="project" value="UniProtKB-SubCell"/>
</dbReference>
<feature type="compositionally biased region" description="Polar residues" evidence="6">
    <location>
        <begin position="25"/>
        <end position="34"/>
    </location>
</feature>
<feature type="region of interest" description="Disordered" evidence="6">
    <location>
        <begin position="17"/>
        <end position="38"/>
    </location>
</feature>
<proteinExistence type="predicted"/>
<dbReference type="SUPFAM" id="SSF58038">
    <property type="entry name" value="SNARE fusion complex"/>
    <property type="match status" value="1"/>
</dbReference>
<protein>
    <recommendedName>
        <fullName evidence="8">t-SNARE coiled-coil homology domain-containing protein</fullName>
    </recommendedName>
</protein>
<dbReference type="CDD" id="cd15841">
    <property type="entry name" value="SNARE_Qc"/>
    <property type="match status" value="1"/>
</dbReference>
<keyword evidence="3" id="KW-0812">Transmembrane</keyword>
<name>A0A2N9I9Y8_FAGSY</name>
<organism evidence="7">
    <name type="scientific">Fagus sylvatica</name>
    <name type="common">Beechnut</name>
    <dbReference type="NCBI Taxonomy" id="28930"/>
    <lineage>
        <taxon>Eukaryota</taxon>
        <taxon>Viridiplantae</taxon>
        <taxon>Streptophyta</taxon>
        <taxon>Embryophyta</taxon>
        <taxon>Tracheophyta</taxon>
        <taxon>Spermatophyta</taxon>
        <taxon>Magnoliopsida</taxon>
        <taxon>eudicotyledons</taxon>
        <taxon>Gunneridae</taxon>
        <taxon>Pentapetalae</taxon>
        <taxon>rosids</taxon>
        <taxon>fabids</taxon>
        <taxon>Fagales</taxon>
        <taxon>Fagaceae</taxon>
        <taxon>Fagus</taxon>
    </lineage>
</organism>
<evidence type="ECO:0008006" key="8">
    <source>
        <dbReference type="Google" id="ProtNLM"/>
    </source>
</evidence>